<proteinExistence type="predicted"/>
<feature type="transmembrane region" description="Helical" evidence="2">
    <location>
        <begin position="40"/>
        <end position="60"/>
    </location>
</feature>
<comment type="caution">
    <text evidence="3">The sequence shown here is derived from an EMBL/GenBank/DDBJ whole genome shotgun (WGS) entry which is preliminary data.</text>
</comment>
<keyword evidence="4" id="KW-1185">Reference proteome</keyword>
<feature type="compositionally biased region" description="Basic and acidic residues" evidence="1">
    <location>
        <begin position="200"/>
        <end position="221"/>
    </location>
</feature>
<dbReference type="OrthoDB" id="3254104at2759"/>
<gene>
    <name evidence="3" type="ORF">DFP72DRAFT_804881</name>
</gene>
<organism evidence="3 4">
    <name type="scientific">Ephemerocybe angulata</name>
    <dbReference type="NCBI Taxonomy" id="980116"/>
    <lineage>
        <taxon>Eukaryota</taxon>
        <taxon>Fungi</taxon>
        <taxon>Dikarya</taxon>
        <taxon>Basidiomycota</taxon>
        <taxon>Agaricomycotina</taxon>
        <taxon>Agaricomycetes</taxon>
        <taxon>Agaricomycetidae</taxon>
        <taxon>Agaricales</taxon>
        <taxon>Agaricineae</taxon>
        <taxon>Psathyrellaceae</taxon>
        <taxon>Ephemerocybe</taxon>
    </lineage>
</organism>
<keyword evidence="2" id="KW-1133">Transmembrane helix</keyword>
<dbReference type="AlphaFoldDB" id="A0A8H6ME32"/>
<accession>A0A8H6ME32</accession>
<evidence type="ECO:0000313" key="3">
    <source>
        <dbReference type="EMBL" id="KAF6760622.1"/>
    </source>
</evidence>
<reference evidence="3 4" key="1">
    <citation type="submission" date="2020-07" db="EMBL/GenBank/DDBJ databases">
        <title>Comparative genomics of pyrophilous fungi reveals a link between fire events and developmental genes.</title>
        <authorList>
            <consortium name="DOE Joint Genome Institute"/>
            <person name="Steindorff A.S."/>
            <person name="Carver A."/>
            <person name="Calhoun S."/>
            <person name="Stillman K."/>
            <person name="Liu H."/>
            <person name="Lipzen A."/>
            <person name="Pangilinan J."/>
            <person name="Labutti K."/>
            <person name="Bruns T.D."/>
            <person name="Grigoriev I.V."/>
        </authorList>
    </citation>
    <scope>NUCLEOTIDE SEQUENCE [LARGE SCALE GENOMIC DNA]</scope>
    <source>
        <strain evidence="3 4">CBS 144469</strain>
    </source>
</reference>
<feature type="transmembrane region" description="Helical" evidence="2">
    <location>
        <begin position="126"/>
        <end position="147"/>
    </location>
</feature>
<evidence type="ECO:0000256" key="1">
    <source>
        <dbReference type="SAM" id="MobiDB-lite"/>
    </source>
</evidence>
<dbReference type="EMBL" id="JACGCI010000012">
    <property type="protein sequence ID" value="KAF6760622.1"/>
    <property type="molecule type" value="Genomic_DNA"/>
</dbReference>
<feature type="region of interest" description="Disordered" evidence="1">
    <location>
        <begin position="192"/>
        <end position="221"/>
    </location>
</feature>
<sequence>MSRPNPLRTETGYSQASTLTPSVIESQYIKMLLAQEHISLTYNLLAAGATWLMLGGFIVLPGSFGSLGKIVDQKVSDEALKAALKLAIDHVPVLYVGTACSLLALIVLFCLWLRWRMNYVWLRTNIFVPGFLNSSLGVLASLVNIFLVNGGQFNRRSRIVLYVVSGICGGYLVLLVIYVVIIDRAAKKHEAQHGKHGAGKRGEGRLKEPAPDHEALKTDQI</sequence>
<feature type="transmembrane region" description="Helical" evidence="2">
    <location>
        <begin position="93"/>
        <end position="114"/>
    </location>
</feature>
<keyword evidence="2" id="KW-0472">Membrane</keyword>
<keyword evidence="2" id="KW-0812">Transmembrane</keyword>
<name>A0A8H6ME32_9AGAR</name>
<protein>
    <submittedName>
        <fullName evidence="3">Uncharacterized protein</fullName>
    </submittedName>
</protein>
<evidence type="ECO:0000313" key="4">
    <source>
        <dbReference type="Proteomes" id="UP000521943"/>
    </source>
</evidence>
<feature type="transmembrane region" description="Helical" evidence="2">
    <location>
        <begin position="159"/>
        <end position="181"/>
    </location>
</feature>
<evidence type="ECO:0000256" key="2">
    <source>
        <dbReference type="SAM" id="Phobius"/>
    </source>
</evidence>
<dbReference type="Proteomes" id="UP000521943">
    <property type="component" value="Unassembled WGS sequence"/>
</dbReference>